<comment type="caution">
    <text evidence="1">The sequence shown here is derived from an EMBL/GenBank/DDBJ whole genome shotgun (WGS) entry which is preliminary data.</text>
</comment>
<accession>A0ABT9BBN9</accession>
<name>A0ABT9BBN9_9BACT</name>
<dbReference type="EMBL" id="JAUQSY010000008">
    <property type="protein sequence ID" value="MDO7875686.1"/>
    <property type="molecule type" value="Genomic_DNA"/>
</dbReference>
<protein>
    <recommendedName>
        <fullName evidence="3">Phage protein</fullName>
    </recommendedName>
</protein>
<evidence type="ECO:0000313" key="2">
    <source>
        <dbReference type="Proteomes" id="UP001176429"/>
    </source>
</evidence>
<evidence type="ECO:0008006" key="3">
    <source>
        <dbReference type="Google" id="ProtNLM"/>
    </source>
</evidence>
<dbReference type="Proteomes" id="UP001176429">
    <property type="component" value="Unassembled WGS sequence"/>
</dbReference>
<reference evidence="1" key="1">
    <citation type="submission" date="2023-07" db="EMBL/GenBank/DDBJ databases">
        <authorList>
            <person name="Kim M.K."/>
        </authorList>
    </citation>
    <scope>NUCLEOTIDE SEQUENCE</scope>
    <source>
        <strain evidence="1">ASUV-10-1</strain>
    </source>
</reference>
<gene>
    <name evidence="1" type="ORF">Q5H93_13155</name>
</gene>
<sequence>MADFYPHEIVKQVAFNKNFNTELVPATVLLDLPEKTFAYAQEATGTYLSLHQQLDDARKAHEDLAKRFAQQQSITETAVREVARQVKGIRNVPVDVISLLDIATPTDDAQKKVAAQAPTLKMTVELGVVKGAYTKYKHQGVDVYCCRTGETEFTKLERFSMNRFVDNRPNRVPGQPEQRDYYAVYVDKDQQVGNQSATVSVVVGSRPGA</sequence>
<organism evidence="1 2">
    <name type="scientific">Hymenobacter aranciens</name>
    <dbReference type="NCBI Taxonomy" id="3063996"/>
    <lineage>
        <taxon>Bacteria</taxon>
        <taxon>Pseudomonadati</taxon>
        <taxon>Bacteroidota</taxon>
        <taxon>Cytophagia</taxon>
        <taxon>Cytophagales</taxon>
        <taxon>Hymenobacteraceae</taxon>
        <taxon>Hymenobacter</taxon>
    </lineage>
</organism>
<keyword evidence="2" id="KW-1185">Reference proteome</keyword>
<proteinExistence type="predicted"/>
<dbReference type="RefSeq" id="WP_305007005.1">
    <property type="nucleotide sequence ID" value="NZ_JAUQSY010000008.1"/>
</dbReference>
<evidence type="ECO:0000313" key="1">
    <source>
        <dbReference type="EMBL" id="MDO7875686.1"/>
    </source>
</evidence>